<dbReference type="NCBIfam" id="TIGR04509">
    <property type="entry name" value="mod_pep_NH_fam"/>
    <property type="match status" value="1"/>
</dbReference>
<proteinExistence type="predicted"/>
<protein>
    <submittedName>
        <fullName evidence="1">Uncharacterized protein</fullName>
    </submittedName>
</protein>
<accession>A0AA39CU13</accession>
<name>A0AA39CU13_9EURO</name>
<reference evidence="1" key="1">
    <citation type="submission" date="2022-10" db="EMBL/GenBank/DDBJ databases">
        <title>Culturing micro-colonial fungi from biological soil crusts in the Mojave desert and describing Neophaeococcomyces mojavensis, and introducing the new genera and species Taxawa tesnikishii.</title>
        <authorList>
            <person name="Kurbessoian T."/>
            <person name="Stajich J.E."/>
        </authorList>
    </citation>
    <scope>NUCLEOTIDE SEQUENCE</scope>
    <source>
        <strain evidence="1">TK_35</strain>
    </source>
</reference>
<dbReference type="AlphaFoldDB" id="A0AA39CU13"/>
<dbReference type="InterPro" id="IPR030976">
    <property type="entry name" value="Mod_pep_NH_fam"/>
</dbReference>
<dbReference type="EMBL" id="JAPDRN010000104">
    <property type="protein sequence ID" value="KAJ9622871.1"/>
    <property type="molecule type" value="Genomic_DNA"/>
</dbReference>
<gene>
    <name evidence="1" type="ORF">H2204_011351</name>
</gene>
<comment type="caution">
    <text evidence="1">The sequence shown here is derived from an EMBL/GenBank/DDBJ whole genome shotgun (WGS) entry which is preliminary data.</text>
</comment>
<organism evidence="1">
    <name type="scientific">Knufia peltigerae</name>
    <dbReference type="NCBI Taxonomy" id="1002370"/>
    <lineage>
        <taxon>Eukaryota</taxon>
        <taxon>Fungi</taxon>
        <taxon>Dikarya</taxon>
        <taxon>Ascomycota</taxon>
        <taxon>Pezizomycotina</taxon>
        <taxon>Eurotiomycetes</taxon>
        <taxon>Chaetothyriomycetidae</taxon>
        <taxon>Chaetothyriales</taxon>
        <taxon>Trichomeriaceae</taxon>
        <taxon>Knufia</taxon>
    </lineage>
</organism>
<sequence>MATDPRLSAEDAGVLLDNLINDAAFRERFAESPAQALSSIGLDAAFGEKDCMKIESLASVEELTRVRDGLQKHLASSLTAMNVVFCFEAGKVDERIGG</sequence>
<evidence type="ECO:0000313" key="1">
    <source>
        <dbReference type="EMBL" id="KAJ9622871.1"/>
    </source>
</evidence>